<dbReference type="PANTHER" id="PTHR11785:SF512">
    <property type="entry name" value="SOBREMESA, ISOFORM B"/>
    <property type="match status" value="1"/>
</dbReference>
<evidence type="ECO:0000313" key="6">
    <source>
        <dbReference type="EMBL" id="TWT54349.1"/>
    </source>
</evidence>
<feature type="transmembrane region" description="Helical" evidence="5">
    <location>
        <begin position="86"/>
        <end position="110"/>
    </location>
</feature>
<dbReference type="Pfam" id="PF13520">
    <property type="entry name" value="AA_permease_2"/>
    <property type="match status" value="1"/>
</dbReference>
<name>A0A5C5WVQ4_9BACT</name>
<accession>A0A5C5WVQ4</accession>
<evidence type="ECO:0000256" key="2">
    <source>
        <dbReference type="ARBA" id="ARBA00022692"/>
    </source>
</evidence>
<gene>
    <name evidence="6" type="primary">steT_2</name>
    <name evidence="6" type="ORF">Pla22_19950</name>
</gene>
<feature type="transmembrane region" description="Helical" evidence="5">
    <location>
        <begin position="193"/>
        <end position="218"/>
    </location>
</feature>
<dbReference type="InterPro" id="IPR002293">
    <property type="entry name" value="AA/rel_permease1"/>
</dbReference>
<feature type="transmembrane region" description="Helical" evidence="5">
    <location>
        <begin position="44"/>
        <end position="65"/>
    </location>
</feature>
<comment type="caution">
    <text evidence="6">The sequence shown here is derived from an EMBL/GenBank/DDBJ whole genome shotgun (WGS) entry which is preliminary data.</text>
</comment>
<protein>
    <submittedName>
        <fullName evidence="6">Serine/threonine exchanger SteT</fullName>
    </submittedName>
</protein>
<feature type="transmembrane region" description="Helical" evidence="5">
    <location>
        <begin position="286"/>
        <end position="308"/>
    </location>
</feature>
<keyword evidence="2 5" id="KW-0812">Transmembrane</keyword>
<evidence type="ECO:0000256" key="4">
    <source>
        <dbReference type="ARBA" id="ARBA00023136"/>
    </source>
</evidence>
<feature type="transmembrane region" description="Helical" evidence="5">
    <location>
        <begin position="7"/>
        <end position="32"/>
    </location>
</feature>
<dbReference type="RefSeq" id="WP_146514408.1">
    <property type="nucleotide sequence ID" value="NZ_SJPI01000001.1"/>
</dbReference>
<feature type="transmembrane region" description="Helical" evidence="5">
    <location>
        <begin position="408"/>
        <end position="427"/>
    </location>
</feature>
<dbReference type="GO" id="GO:0015179">
    <property type="term" value="F:L-amino acid transmembrane transporter activity"/>
    <property type="evidence" value="ECO:0007669"/>
    <property type="project" value="TreeGrafter"/>
</dbReference>
<dbReference type="OrthoDB" id="9809628at2"/>
<sequence length="431" mass="44965">MTQSKHPIGLVSATTIVAASMIGVGVFTTSGFALDALGSPSRVMLAWAIGSVIAMCGAVSYASLAQRFTESGGEYLFLARALHPSAGLTAGFVSLLAGFTGPIAAAALGLEAYAGPLLFAPDHLPPPSTIAISVIVAAAMLNTFRVSMAARVQDVIVLTKLALIVGFLVWSLMKIGSWSTSAPNANQLEPLSLFTLANQLVWISFSFAGFNAAIYISGEIKNPQANVPRAIIAGTLLVSLIYLALNAVFVYAAPMETITSQDKISEVAATAAQAIGGFGLEQLVRIAIAVALATSVTAMMMTGPRVYAKMADDGYMPSWFSFREQPPAIAVWFQAGLAIAVVAISQLKDLLSYLGLTLSLCSALAISTLFLLRARGQISKLPFWGIPPTVFIAATVGFGVLASWGNPIPAYAAVGTLLLGLAIYPFLRVKA</sequence>
<evidence type="ECO:0000256" key="3">
    <source>
        <dbReference type="ARBA" id="ARBA00022989"/>
    </source>
</evidence>
<evidence type="ECO:0000313" key="7">
    <source>
        <dbReference type="Proteomes" id="UP000316598"/>
    </source>
</evidence>
<feature type="transmembrane region" description="Helical" evidence="5">
    <location>
        <begin position="384"/>
        <end position="402"/>
    </location>
</feature>
<reference evidence="6 7" key="1">
    <citation type="submission" date="2019-02" db="EMBL/GenBank/DDBJ databases">
        <title>Deep-cultivation of Planctomycetes and their phenomic and genomic characterization uncovers novel biology.</title>
        <authorList>
            <person name="Wiegand S."/>
            <person name="Jogler M."/>
            <person name="Boedeker C."/>
            <person name="Pinto D."/>
            <person name="Vollmers J."/>
            <person name="Rivas-Marin E."/>
            <person name="Kohn T."/>
            <person name="Peeters S.H."/>
            <person name="Heuer A."/>
            <person name="Rast P."/>
            <person name="Oberbeckmann S."/>
            <person name="Bunk B."/>
            <person name="Jeske O."/>
            <person name="Meyerdierks A."/>
            <person name="Storesund J.E."/>
            <person name="Kallscheuer N."/>
            <person name="Luecker S."/>
            <person name="Lage O.M."/>
            <person name="Pohl T."/>
            <person name="Merkel B.J."/>
            <person name="Hornburger P."/>
            <person name="Mueller R.-W."/>
            <person name="Bruemmer F."/>
            <person name="Labrenz M."/>
            <person name="Spormann A.M."/>
            <person name="Op Den Camp H."/>
            <person name="Overmann J."/>
            <person name="Amann R."/>
            <person name="Jetten M.S.M."/>
            <person name="Mascher T."/>
            <person name="Medema M.H."/>
            <person name="Devos D.P."/>
            <person name="Kaster A.-K."/>
            <person name="Ovreas L."/>
            <person name="Rohde M."/>
            <person name="Galperin M.Y."/>
            <person name="Jogler C."/>
        </authorList>
    </citation>
    <scope>NUCLEOTIDE SEQUENCE [LARGE SCALE GENOMIC DNA]</scope>
    <source>
        <strain evidence="6 7">Pla22</strain>
    </source>
</reference>
<feature type="transmembrane region" description="Helical" evidence="5">
    <location>
        <begin position="155"/>
        <end position="173"/>
    </location>
</feature>
<evidence type="ECO:0000256" key="5">
    <source>
        <dbReference type="SAM" id="Phobius"/>
    </source>
</evidence>
<proteinExistence type="predicted"/>
<keyword evidence="3 5" id="KW-1133">Transmembrane helix</keyword>
<organism evidence="6 7">
    <name type="scientific">Rubripirellula amarantea</name>
    <dbReference type="NCBI Taxonomy" id="2527999"/>
    <lineage>
        <taxon>Bacteria</taxon>
        <taxon>Pseudomonadati</taxon>
        <taxon>Planctomycetota</taxon>
        <taxon>Planctomycetia</taxon>
        <taxon>Pirellulales</taxon>
        <taxon>Pirellulaceae</taxon>
        <taxon>Rubripirellula</taxon>
    </lineage>
</organism>
<feature type="transmembrane region" description="Helical" evidence="5">
    <location>
        <begin position="130"/>
        <end position="148"/>
    </location>
</feature>
<dbReference type="AlphaFoldDB" id="A0A5C5WVQ4"/>
<dbReference type="PIRSF" id="PIRSF006060">
    <property type="entry name" value="AA_transporter"/>
    <property type="match status" value="1"/>
</dbReference>
<feature type="transmembrane region" description="Helical" evidence="5">
    <location>
        <begin position="230"/>
        <end position="253"/>
    </location>
</feature>
<keyword evidence="4 5" id="KW-0472">Membrane</keyword>
<dbReference type="InterPro" id="IPR050598">
    <property type="entry name" value="AminoAcid_Transporter"/>
</dbReference>
<dbReference type="PANTHER" id="PTHR11785">
    <property type="entry name" value="AMINO ACID TRANSPORTER"/>
    <property type="match status" value="1"/>
</dbReference>
<feature type="transmembrane region" description="Helical" evidence="5">
    <location>
        <begin position="329"/>
        <end position="347"/>
    </location>
</feature>
<comment type="subcellular location">
    <subcellularLocation>
        <location evidence="1">Membrane</location>
        <topology evidence="1">Multi-pass membrane protein</topology>
    </subcellularLocation>
</comment>
<dbReference type="GO" id="GO:0016020">
    <property type="term" value="C:membrane"/>
    <property type="evidence" value="ECO:0007669"/>
    <property type="project" value="UniProtKB-SubCell"/>
</dbReference>
<dbReference type="Gene3D" id="1.20.1740.10">
    <property type="entry name" value="Amino acid/polyamine transporter I"/>
    <property type="match status" value="1"/>
</dbReference>
<evidence type="ECO:0000256" key="1">
    <source>
        <dbReference type="ARBA" id="ARBA00004141"/>
    </source>
</evidence>
<dbReference type="Proteomes" id="UP000316598">
    <property type="component" value="Unassembled WGS sequence"/>
</dbReference>
<keyword evidence="7" id="KW-1185">Reference proteome</keyword>
<dbReference type="EMBL" id="SJPI01000001">
    <property type="protein sequence ID" value="TWT54349.1"/>
    <property type="molecule type" value="Genomic_DNA"/>
</dbReference>
<feature type="transmembrane region" description="Helical" evidence="5">
    <location>
        <begin position="353"/>
        <end position="372"/>
    </location>
</feature>